<reference evidence="3" key="1">
    <citation type="journal article" date="2019" name="Int. J. Syst. Evol. Microbiol.">
        <title>The Global Catalogue of Microorganisms (GCM) 10K type strain sequencing project: providing services to taxonomists for standard genome sequencing and annotation.</title>
        <authorList>
            <consortium name="The Broad Institute Genomics Platform"/>
            <consortium name="The Broad Institute Genome Sequencing Center for Infectious Disease"/>
            <person name="Wu L."/>
            <person name="Ma J."/>
        </authorList>
    </citation>
    <scope>NUCLEOTIDE SEQUENCE [LARGE SCALE GENOMIC DNA]</scope>
    <source>
        <strain evidence="3">KCTC 52644</strain>
    </source>
</reference>
<dbReference type="EMBL" id="JBHUOL010000021">
    <property type="protein sequence ID" value="MFD2909766.1"/>
    <property type="molecule type" value="Genomic_DNA"/>
</dbReference>
<accession>A0ABW5ZBR2</accession>
<organism evidence="2 3">
    <name type="scientific">Flavobacterium ardleyense</name>
    <dbReference type="NCBI Taxonomy" id="2038737"/>
    <lineage>
        <taxon>Bacteria</taxon>
        <taxon>Pseudomonadati</taxon>
        <taxon>Bacteroidota</taxon>
        <taxon>Flavobacteriia</taxon>
        <taxon>Flavobacteriales</taxon>
        <taxon>Flavobacteriaceae</taxon>
        <taxon>Flavobacterium</taxon>
    </lineage>
</organism>
<keyword evidence="1" id="KW-0472">Membrane</keyword>
<keyword evidence="1" id="KW-1133">Transmembrane helix</keyword>
<comment type="caution">
    <text evidence="2">The sequence shown here is derived from an EMBL/GenBank/DDBJ whole genome shotgun (WGS) entry which is preliminary data.</text>
</comment>
<evidence type="ECO:0000313" key="3">
    <source>
        <dbReference type="Proteomes" id="UP001597549"/>
    </source>
</evidence>
<name>A0ABW5ZBR2_9FLAO</name>
<evidence type="ECO:0000256" key="1">
    <source>
        <dbReference type="SAM" id="Phobius"/>
    </source>
</evidence>
<evidence type="ECO:0000313" key="2">
    <source>
        <dbReference type="EMBL" id="MFD2909766.1"/>
    </source>
</evidence>
<proteinExistence type="predicted"/>
<keyword evidence="3" id="KW-1185">Reference proteome</keyword>
<gene>
    <name evidence="2" type="ORF">ACFSX9_13595</name>
</gene>
<protein>
    <submittedName>
        <fullName evidence="2">Uncharacterized protein</fullName>
    </submittedName>
</protein>
<dbReference type="RefSeq" id="WP_379808592.1">
    <property type="nucleotide sequence ID" value="NZ_JBHUOL010000021.1"/>
</dbReference>
<dbReference type="Proteomes" id="UP001597549">
    <property type="component" value="Unassembled WGS sequence"/>
</dbReference>
<feature type="transmembrane region" description="Helical" evidence="1">
    <location>
        <begin position="6"/>
        <end position="22"/>
    </location>
</feature>
<sequence>MELFVLIIYIFIILTTIFYNSNEKSHKDGKFHSLLFITVFKVFSPKPIKRNTRIFFRDYYSNKSSSNLFEFMYYERPSIKHALWHFENPKFQLIFWYIKGIEHMILTNAPEEQIFKSRFYRRIEFEVLKLKKNNETIFRQIIFVEHNNSIFEEENTKIYLLKNVQLRK</sequence>
<keyword evidence="1" id="KW-0812">Transmembrane</keyword>